<reference evidence="1 2" key="1">
    <citation type="submission" date="2020-08" db="EMBL/GenBank/DDBJ databases">
        <title>Genomic Encyclopedia of Type Strains, Phase III (KMG-III): the genomes of soil and plant-associated and newly described type strains.</title>
        <authorList>
            <person name="Whitman W."/>
        </authorList>
    </citation>
    <scope>NUCLEOTIDE SEQUENCE [LARGE SCALE GENOMIC DNA]</scope>
    <source>
        <strain evidence="1 2">CECT 8897</strain>
    </source>
</reference>
<dbReference type="Proteomes" id="UP000541535">
    <property type="component" value="Unassembled WGS sequence"/>
</dbReference>
<dbReference type="InterPro" id="IPR002816">
    <property type="entry name" value="TraB/PrgY/GumN_fam"/>
</dbReference>
<evidence type="ECO:0000313" key="2">
    <source>
        <dbReference type="Proteomes" id="UP000541535"/>
    </source>
</evidence>
<evidence type="ECO:0000313" key="1">
    <source>
        <dbReference type="EMBL" id="MBB3119386.1"/>
    </source>
</evidence>
<dbReference type="EMBL" id="JACHXD010000006">
    <property type="protein sequence ID" value="MBB3119386.1"/>
    <property type="molecule type" value="Genomic_DNA"/>
</dbReference>
<dbReference type="AlphaFoldDB" id="A0A7W5BA76"/>
<dbReference type="InterPro" id="IPR047111">
    <property type="entry name" value="YbaP-like"/>
</dbReference>
<dbReference type="PANTHER" id="PTHR40590">
    <property type="entry name" value="CYTOPLASMIC PROTEIN-RELATED"/>
    <property type="match status" value="1"/>
</dbReference>
<proteinExistence type="predicted"/>
<dbReference type="Pfam" id="PF01963">
    <property type="entry name" value="TraB_PrgY_gumN"/>
    <property type="match status" value="1"/>
</dbReference>
<accession>A0A7W5BA76</accession>
<dbReference type="PANTHER" id="PTHR40590:SF1">
    <property type="entry name" value="CYTOPLASMIC PROTEIN"/>
    <property type="match status" value="1"/>
</dbReference>
<organism evidence="1 2">
    <name type="scientific">Pseudoduganella violacea</name>
    <dbReference type="NCBI Taxonomy" id="1715466"/>
    <lineage>
        <taxon>Bacteria</taxon>
        <taxon>Pseudomonadati</taxon>
        <taxon>Pseudomonadota</taxon>
        <taxon>Betaproteobacteria</taxon>
        <taxon>Burkholderiales</taxon>
        <taxon>Oxalobacteraceae</taxon>
        <taxon>Telluria group</taxon>
        <taxon>Pseudoduganella</taxon>
    </lineage>
</organism>
<protein>
    <recommendedName>
        <fullName evidence="3">TraB/GumN family protein</fullName>
    </recommendedName>
</protein>
<gene>
    <name evidence="1" type="ORF">FHS03_002438</name>
</gene>
<keyword evidence="2" id="KW-1185">Reference proteome</keyword>
<dbReference type="RefSeq" id="WP_183441229.1">
    <property type="nucleotide sequence ID" value="NZ_JACHXD010000006.1"/>
</dbReference>
<comment type="caution">
    <text evidence="1">The sequence shown here is derived from an EMBL/GenBank/DDBJ whole genome shotgun (WGS) entry which is preliminary data.</text>
</comment>
<sequence length="289" mass="31944">MSIPSTLSQAQDGDAVPRRGVLYRVRHHGVSSYLFGTIHVGKQNFYPLEPEVSRALAEARTLVLELDVRANDDFQLALGKYGGYPAGQSLRDHLSPAAMARLQAALDKNGMPLASVEGFRPWLVANILVGMEMEKLGYQRSKGVEGFLLEAALRQQKPLRELETAEYQLSLFDGLSAAQQERYLLENLDDIDSGAALKKSAGLIDAWSASDRVRMAELSRELTTGDSVSARFMEQTLLGKRNPEMAANIETIMAREHSAFVGIGLLHLLGENSVPQLLKRRGYEVEQVY</sequence>
<name>A0A7W5BA76_9BURK</name>
<evidence type="ECO:0008006" key="3">
    <source>
        <dbReference type="Google" id="ProtNLM"/>
    </source>
</evidence>
<dbReference type="CDD" id="cd14789">
    <property type="entry name" value="Tiki"/>
    <property type="match status" value="1"/>
</dbReference>